<keyword evidence="3 7" id="KW-0547">Nucleotide-binding</keyword>
<evidence type="ECO:0000256" key="2">
    <source>
        <dbReference type="ARBA" id="ARBA00022723"/>
    </source>
</evidence>
<gene>
    <name evidence="10" type="primary">gluQRS</name>
    <name evidence="7" type="synonym">gluQ</name>
    <name evidence="10" type="ORF">GCM10025778_08490</name>
</gene>
<evidence type="ECO:0000256" key="4">
    <source>
        <dbReference type="ARBA" id="ARBA00022833"/>
    </source>
</evidence>
<evidence type="ECO:0000256" key="5">
    <source>
        <dbReference type="ARBA" id="ARBA00022840"/>
    </source>
</evidence>
<organism evidence="10 11">
    <name type="scientific">Paeniglutamicibacter antarcticus</name>
    <dbReference type="NCBI Taxonomy" id="494023"/>
    <lineage>
        <taxon>Bacteria</taxon>
        <taxon>Bacillati</taxon>
        <taxon>Actinomycetota</taxon>
        <taxon>Actinomycetes</taxon>
        <taxon>Micrococcales</taxon>
        <taxon>Micrococcaceae</taxon>
        <taxon>Paeniglutamicibacter</taxon>
    </lineage>
</organism>
<feature type="binding site" evidence="7">
    <location>
        <position position="97"/>
    </location>
    <ligand>
        <name>Zn(2+)</name>
        <dbReference type="ChEBI" id="CHEBI:29105"/>
    </ligand>
</feature>
<dbReference type="NCBIfam" id="TIGR03838">
    <property type="entry name" value="queuosine_YadB"/>
    <property type="match status" value="1"/>
</dbReference>
<reference evidence="11" key="1">
    <citation type="journal article" date="2019" name="Int. J. Syst. Evol. Microbiol.">
        <title>The Global Catalogue of Microorganisms (GCM) 10K type strain sequencing project: providing services to taxonomists for standard genome sequencing and annotation.</title>
        <authorList>
            <consortium name="The Broad Institute Genomics Platform"/>
            <consortium name="The Broad Institute Genome Sequencing Center for Infectious Disease"/>
            <person name="Wu L."/>
            <person name="Ma J."/>
        </authorList>
    </citation>
    <scope>NUCLEOTIDE SEQUENCE [LARGE SCALE GENOMIC DNA]</scope>
    <source>
        <strain evidence="11">JCM 18952</strain>
    </source>
</reference>
<keyword evidence="8" id="KW-0648">Protein biosynthesis</keyword>
<proteinExistence type="inferred from homology"/>
<dbReference type="EMBL" id="BAABLK010000016">
    <property type="protein sequence ID" value="GAA5226318.1"/>
    <property type="molecule type" value="Genomic_DNA"/>
</dbReference>
<comment type="function">
    <text evidence="7">Catalyzes the tRNA-independent activation of glutamate in presence of ATP and the subsequent transfer of glutamate onto a tRNA(Asp). Glutamate is transferred on the 2-amino-5-(4,5-dihydroxy-2-cyclopenten-1-yl) moiety of the queuosine in the wobble position of the QUC anticodon.</text>
</comment>
<feature type="domain" description="Glutamyl/glutaminyl-tRNA synthetase class Ib catalytic" evidence="9">
    <location>
        <begin position="5"/>
        <end position="258"/>
    </location>
</feature>
<protein>
    <recommendedName>
        <fullName evidence="7">Glutamyl-Q tRNA(Asp) synthetase</fullName>
        <shortName evidence="7">Glu-Q-RSs</shortName>
        <ecNumber evidence="7">6.1.1.-</ecNumber>
    </recommendedName>
</protein>
<evidence type="ECO:0000256" key="3">
    <source>
        <dbReference type="ARBA" id="ARBA00022741"/>
    </source>
</evidence>
<dbReference type="EC" id="6.1.1.-" evidence="7"/>
<dbReference type="InterPro" id="IPR049940">
    <property type="entry name" value="GluQ/Sye"/>
</dbReference>
<name>A0ABP9TKN8_9MICC</name>
<evidence type="ECO:0000256" key="8">
    <source>
        <dbReference type="RuleBase" id="RU363037"/>
    </source>
</evidence>
<dbReference type="SUPFAM" id="SSF52374">
    <property type="entry name" value="Nucleotidylyl transferase"/>
    <property type="match status" value="1"/>
</dbReference>
<dbReference type="InterPro" id="IPR000924">
    <property type="entry name" value="Glu/Gln-tRNA-synth"/>
</dbReference>
<evidence type="ECO:0000256" key="7">
    <source>
        <dbReference type="HAMAP-Rule" id="MF_01428"/>
    </source>
</evidence>
<dbReference type="PRINTS" id="PR00987">
    <property type="entry name" value="TRNASYNTHGLU"/>
</dbReference>
<evidence type="ECO:0000256" key="6">
    <source>
        <dbReference type="ARBA" id="ARBA00023146"/>
    </source>
</evidence>
<keyword evidence="4 7" id="KW-0862">Zinc</keyword>
<keyword evidence="5 7" id="KW-0067">ATP-binding</keyword>
<comment type="similarity">
    <text evidence="7">Belongs to the class-I aminoacyl-tRNA synthetase family. GluQ subfamily.</text>
</comment>
<dbReference type="PANTHER" id="PTHR43311">
    <property type="entry name" value="GLUTAMATE--TRNA LIGASE"/>
    <property type="match status" value="1"/>
</dbReference>
<dbReference type="InterPro" id="IPR014729">
    <property type="entry name" value="Rossmann-like_a/b/a_fold"/>
</dbReference>
<evidence type="ECO:0000256" key="1">
    <source>
        <dbReference type="ARBA" id="ARBA00022598"/>
    </source>
</evidence>
<feature type="short sequence motif" description="'KMSKS' region" evidence="7">
    <location>
        <begin position="232"/>
        <end position="236"/>
    </location>
</feature>
<dbReference type="InterPro" id="IPR001412">
    <property type="entry name" value="aa-tRNA-synth_I_CS"/>
</dbReference>
<keyword evidence="6 7" id="KW-0030">Aminoacyl-tRNA synthetase</keyword>
<dbReference type="RefSeq" id="WP_210102099.1">
    <property type="nucleotide sequence ID" value="NZ_BAABLK010000016.1"/>
</dbReference>
<feature type="binding site" evidence="7">
    <location>
        <position position="235"/>
    </location>
    <ligand>
        <name>ATP</name>
        <dbReference type="ChEBI" id="CHEBI:30616"/>
    </ligand>
</feature>
<dbReference type="PROSITE" id="PS00178">
    <property type="entry name" value="AA_TRNA_LIGASE_I"/>
    <property type="match status" value="1"/>
</dbReference>
<dbReference type="InterPro" id="IPR022380">
    <property type="entry name" value="Glu-Q_tRNA(Asp)_Synthase"/>
</dbReference>
<comment type="cofactor">
    <cofactor evidence="7">
        <name>Zn(2+)</name>
        <dbReference type="ChEBI" id="CHEBI:29105"/>
    </cofactor>
    <text evidence="7">Binds 1 zinc ion per subunit.</text>
</comment>
<dbReference type="Gene3D" id="3.40.50.620">
    <property type="entry name" value="HUPs"/>
    <property type="match status" value="1"/>
</dbReference>
<feature type="binding site" evidence="7">
    <location>
        <begin position="5"/>
        <end position="9"/>
    </location>
    <ligand>
        <name>L-glutamate</name>
        <dbReference type="ChEBI" id="CHEBI:29985"/>
    </ligand>
</feature>
<evidence type="ECO:0000259" key="9">
    <source>
        <dbReference type="Pfam" id="PF00749"/>
    </source>
</evidence>
<feature type="binding site" evidence="7">
    <location>
        <position position="95"/>
    </location>
    <ligand>
        <name>Zn(2+)</name>
        <dbReference type="ChEBI" id="CHEBI:29105"/>
    </ligand>
</feature>
<feature type="binding site" evidence="7">
    <location>
        <position position="120"/>
    </location>
    <ligand>
        <name>Zn(2+)</name>
        <dbReference type="ChEBI" id="CHEBI:29105"/>
    </ligand>
</feature>
<feature type="binding site" evidence="7">
    <location>
        <position position="176"/>
    </location>
    <ligand>
        <name>L-glutamate</name>
        <dbReference type="ChEBI" id="CHEBI:29985"/>
    </ligand>
</feature>
<keyword evidence="11" id="KW-1185">Reference proteome</keyword>
<feature type="short sequence motif" description="'HIGH' region" evidence="7">
    <location>
        <begin position="8"/>
        <end position="18"/>
    </location>
</feature>
<dbReference type="PANTHER" id="PTHR43311:SF1">
    <property type="entry name" value="GLUTAMYL-Q TRNA(ASP) SYNTHETASE"/>
    <property type="match status" value="1"/>
</dbReference>
<dbReference type="InterPro" id="IPR020058">
    <property type="entry name" value="Glu/Gln-tRNA-synth_Ib_cat-dom"/>
</dbReference>
<sequence>MGAGRFAPSPSGELHLGNLRTAVLAWLFAKSTNREFLMRIEDLDRARAGAEAIQLGDLSALGLTWDGPITRQSQRLPLYASAVSQLRDRDRLYECFCTRRDIAEAASAPHAAPGTYPGTCRNLTESERAAKRELRPAAWRLRTQKDTFTVTDVLHGQYTGTVDDFVVLRSDGVPAYNLAVVVDDAAQGIDQVVRGDDLLSSAPRQGYLAGVLGHEPPTYAHVQLALNSAGKRLAKRDGSVTLGQLANEGTVAAAARTLILNSLGLPAESLDAALAAFDPARLPTHPWVFTTDREGAHGMRIPPENR</sequence>
<comment type="caution">
    <text evidence="10">The sequence shown here is derived from an EMBL/GenBank/DDBJ whole genome shotgun (WGS) entry which is preliminary data.</text>
</comment>
<dbReference type="Proteomes" id="UP001501257">
    <property type="component" value="Unassembled WGS sequence"/>
</dbReference>
<feature type="binding site" evidence="7">
    <location>
        <position position="116"/>
    </location>
    <ligand>
        <name>Zn(2+)</name>
        <dbReference type="ChEBI" id="CHEBI:29105"/>
    </ligand>
</feature>
<evidence type="ECO:0000313" key="11">
    <source>
        <dbReference type="Proteomes" id="UP001501257"/>
    </source>
</evidence>
<accession>A0ABP9TKN8</accession>
<dbReference type="Pfam" id="PF00749">
    <property type="entry name" value="tRNA-synt_1c"/>
    <property type="match status" value="1"/>
</dbReference>
<feature type="binding site" evidence="7">
    <location>
        <position position="194"/>
    </location>
    <ligand>
        <name>L-glutamate</name>
        <dbReference type="ChEBI" id="CHEBI:29985"/>
    </ligand>
</feature>
<keyword evidence="1 7" id="KW-0436">Ligase</keyword>
<feature type="binding site" evidence="7">
    <location>
        <position position="41"/>
    </location>
    <ligand>
        <name>L-glutamate</name>
        <dbReference type="ChEBI" id="CHEBI:29985"/>
    </ligand>
</feature>
<keyword evidence="2 7" id="KW-0479">Metal-binding</keyword>
<dbReference type="NCBIfam" id="NF004314">
    <property type="entry name" value="PRK05710.1-3"/>
    <property type="match status" value="1"/>
</dbReference>
<dbReference type="HAMAP" id="MF_01428">
    <property type="entry name" value="Glu_Q_tRNA_synth"/>
    <property type="match status" value="1"/>
</dbReference>
<evidence type="ECO:0000313" key="10">
    <source>
        <dbReference type="EMBL" id="GAA5226318.1"/>
    </source>
</evidence>
<dbReference type="NCBIfam" id="NF004315">
    <property type="entry name" value="PRK05710.1-4"/>
    <property type="match status" value="1"/>
</dbReference>